<evidence type="ECO:0000313" key="3">
    <source>
        <dbReference type="Proteomes" id="UP000029389"/>
    </source>
</evidence>
<proteinExistence type="predicted"/>
<evidence type="ECO:0000313" key="4">
    <source>
        <dbReference type="Proteomes" id="UP000264294"/>
    </source>
</evidence>
<reference evidence="1 3" key="1">
    <citation type="submission" date="2014-04" db="EMBL/GenBank/DDBJ databases">
        <authorList>
            <person name="Bishop-Lilly K.A."/>
            <person name="Broomall S.M."/>
            <person name="Chain P.S."/>
            <person name="Chertkov O."/>
            <person name="Coyne S.R."/>
            <person name="Daligault H.E."/>
            <person name="Davenport K.W."/>
            <person name="Erkkila T."/>
            <person name="Frey K.G."/>
            <person name="Gibbons H.S."/>
            <person name="Gu W."/>
            <person name="Jaissle J."/>
            <person name="Johnson S.L."/>
            <person name="Koroleva G.I."/>
            <person name="Ladner J.T."/>
            <person name="Lo C.-C."/>
            <person name="Minogue T.D."/>
            <person name="Munk C."/>
            <person name="Palacios G.F."/>
            <person name="Redden C.L."/>
            <person name="Rosenzweig C.N."/>
            <person name="Scholz M.B."/>
            <person name="Teshima H."/>
            <person name="Xu Y."/>
        </authorList>
    </citation>
    <scope>NUCLEOTIDE SEQUENCE [LARGE SCALE GENOMIC DNA]</scope>
    <source>
        <strain evidence="1 3">BHP</strain>
    </source>
</reference>
<reference evidence="2 4" key="2">
    <citation type="submission" date="2018-08" db="EMBL/GenBank/DDBJ databases">
        <title>Bacillus clarus sp. nov. strain PS00077A.</title>
        <authorList>
            <person name="Mendez Acevedo M."/>
            <person name="Carroll L."/>
            <person name="Mukherjee M."/>
            <person name="Wiedmann M."/>
            <person name="Kovac J."/>
        </authorList>
    </citation>
    <scope>NUCLEOTIDE SEQUENCE [LARGE SCALE GENOMIC DNA]</scope>
    <source>
        <strain evidence="2 4">PS00077A</strain>
    </source>
</reference>
<evidence type="ECO:0000313" key="1">
    <source>
        <dbReference type="EMBL" id="KFN02306.1"/>
    </source>
</evidence>
<name>A0A090ZDG2_9BACI</name>
<dbReference type="Proteomes" id="UP000264294">
    <property type="component" value="Unassembled WGS sequence"/>
</dbReference>
<comment type="caution">
    <text evidence="1">The sequence shown here is derived from an EMBL/GenBank/DDBJ whole genome shotgun (WGS) entry which is preliminary data.</text>
</comment>
<sequence>MQLKKNSEDPVYQFLAATFHQDTFYEEALQELLEEASTEYLQYAIIFFTDFIKSGYEDNEKNNYIQRCADGILFESLDITPIVWLQQTLEILKEFIKSKE</sequence>
<keyword evidence="4" id="KW-1185">Reference proteome</keyword>
<accession>A0A090ZDG2</accession>
<dbReference type="AlphaFoldDB" id="A0A090ZDG2"/>
<dbReference type="EMBL" id="JMQC01000008">
    <property type="protein sequence ID" value="KFN02306.1"/>
    <property type="molecule type" value="Genomic_DNA"/>
</dbReference>
<evidence type="ECO:0008006" key="5">
    <source>
        <dbReference type="Google" id="ProtNLM"/>
    </source>
</evidence>
<dbReference type="Proteomes" id="UP000029389">
    <property type="component" value="Unassembled WGS sequence"/>
</dbReference>
<gene>
    <name evidence="2" type="ORF">D0U04_18120</name>
    <name evidence="1" type="ORF">DJ93_4540</name>
</gene>
<dbReference type="EMBL" id="QVOD01000023">
    <property type="protein sequence ID" value="RFT65695.1"/>
    <property type="molecule type" value="Genomic_DNA"/>
</dbReference>
<dbReference type="PATRIC" id="fig|1405.8.peg.4674"/>
<evidence type="ECO:0000313" key="2">
    <source>
        <dbReference type="EMBL" id="RFT65695.1"/>
    </source>
</evidence>
<organism evidence="1 3">
    <name type="scientific">Bacillus clarus</name>
    <dbReference type="NCBI Taxonomy" id="2338372"/>
    <lineage>
        <taxon>Bacteria</taxon>
        <taxon>Bacillati</taxon>
        <taxon>Bacillota</taxon>
        <taxon>Bacilli</taxon>
        <taxon>Bacillales</taxon>
        <taxon>Bacillaceae</taxon>
        <taxon>Bacillus</taxon>
        <taxon>Bacillus cereus group</taxon>
    </lineage>
</organism>
<protein>
    <recommendedName>
        <fullName evidence="5">CdiI immunity protein domain-containing protein</fullName>
    </recommendedName>
</protein>